<dbReference type="GO" id="GO:0003677">
    <property type="term" value="F:DNA binding"/>
    <property type="evidence" value="ECO:0007669"/>
    <property type="project" value="InterPro"/>
</dbReference>
<feature type="domain" description="Zn(2)-C6 fungal-type" evidence="4">
    <location>
        <begin position="50"/>
        <end position="81"/>
    </location>
</feature>
<dbReference type="GO" id="GO:0008270">
    <property type="term" value="F:zinc ion binding"/>
    <property type="evidence" value="ECO:0007669"/>
    <property type="project" value="InterPro"/>
</dbReference>
<dbReference type="InterPro" id="IPR001138">
    <property type="entry name" value="Zn2Cys6_DnaBD"/>
</dbReference>
<dbReference type="CDD" id="cd12148">
    <property type="entry name" value="fungal_TF_MHR"/>
    <property type="match status" value="1"/>
</dbReference>
<dbReference type="GO" id="GO:0006351">
    <property type="term" value="P:DNA-templated transcription"/>
    <property type="evidence" value="ECO:0007669"/>
    <property type="project" value="InterPro"/>
</dbReference>
<protein>
    <recommendedName>
        <fullName evidence="4">Zn(2)-C6 fungal-type domain-containing protein</fullName>
    </recommendedName>
</protein>
<evidence type="ECO:0000313" key="5">
    <source>
        <dbReference type="EMBL" id="KAF9630842.1"/>
    </source>
</evidence>
<accession>A0A8H7IUC0</accession>
<reference evidence="5" key="1">
    <citation type="submission" date="2016-08" db="EMBL/GenBank/DDBJ databases">
        <authorList>
            <person name="Yan J."/>
        </authorList>
    </citation>
    <scope>NUCLEOTIDE SEQUENCE</scope>
    <source>
        <strain evidence="5">CSS-01s</strain>
    </source>
</reference>
<dbReference type="SMART" id="SM00066">
    <property type="entry name" value="GAL4"/>
    <property type="match status" value="1"/>
</dbReference>
<evidence type="ECO:0000256" key="1">
    <source>
        <dbReference type="ARBA" id="ARBA00022723"/>
    </source>
</evidence>
<keyword evidence="2" id="KW-0539">Nucleus</keyword>
<feature type="region of interest" description="Disordered" evidence="3">
    <location>
        <begin position="160"/>
        <end position="193"/>
    </location>
</feature>
<dbReference type="GO" id="GO:0000981">
    <property type="term" value="F:DNA-binding transcription factor activity, RNA polymerase II-specific"/>
    <property type="evidence" value="ECO:0007669"/>
    <property type="project" value="InterPro"/>
</dbReference>
<reference evidence="5" key="2">
    <citation type="journal article" date="2018" name="DNA Res.">
        <title>Comparative genome and transcriptome analyses reveal adaptations to opportunistic infections in woody plant degrading pathogens of Botryosphaeriaceae.</title>
        <authorList>
            <person name="Yan J.Y."/>
            <person name="Zhao W.S."/>
            <person name="Chen Z."/>
            <person name="Xing Q.K."/>
            <person name="Zhang W."/>
            <person name="Chethana K.W.T."/>
            <person name="Xue M.F."/>
            <person name="Xu J.P."/>
            <person name="Phillips A.J.L."/>
            <person name="Wang Y."/>
            <person name="Liu J.H."/>
            <person name="Liu M."/>
            <person name="Zhou Y."/>
            <person name="Jayawardena R.S."/>
            <person name="Manawasinghe I.S."/>
            <person name="Huang J.B."/>
            <person name="Qiao G.H."/>
            <person name="Fu C.Y."/>
            <person name="Guo F.F."/>
            <person name="Dissanayake A.J."/>
            <person name="Peng Y.L."/>
            <person name="Hyde K.D."/>
            <person name="Li X.H."/>
        </authorList>
    </citation>
    <scope>NUCLEOTIDE SEQUENCE</scope>
    <source>
        <strain evidence="5">CSS-01s</strain>
    </source>
</reference>
<feature type="region of interest" description="Disordered" evidence="3">
    <location>
        <begin position="1"/>
        <end position="38"/>
    </location>
</feature>
<keyword evidence="1" id="KW-0479">Metal-binding</keyword>
<dbReference type="InterPro" id="IPR036864">
    <property type="entry name" value="Zn2-C6_fun-type_DNA-bd_sf"/>
</dbReference>
<gene>
    <name evidence="5" type="ORF">BFW01_g1404</name>
</gene>
<name>A0A8H7IUC0_9PEZI</name>
<dbReference type="Pfam" id="PF04082">
    <property type="entry name" value="Fungal_trans"/>
    <property type="match status" value="1"/>
</dbReference>
<dbReference type="Pfam" id="PF00172">
    <property type="entry name" value="Zn_clus"/>
    <property type="match status" value="1"/>
</dbReference>
<dbReference type="InterPro" id="IPR004507">
    <property type="entry name" value="UbiX-like"/>
</dbReference>
<dbReference type="SUPFAM" id="SSF57701">
    <property type="entry name" value="Zn2/Cys6 DNA-binding domain"/>
    <property type="match status" value="1"/>
</dbReference>
<evidence type="ECO:0000259" key="4">
    <source>
        <dbReference type="PROSITE" id="PS50048"/>
    </source>
</evidence>
<dbReference type="Gene3D" id="4.10.240.10">
    <property type="entry name" value="Zn(2)-C6 fungal-type DNA-binding domain"/>
    <property type="match status" value="1"/>
</dbReference>
<dbReference type="PROSITE" id="PS00463">
    <property type="entry name" value="ZN2_CY6_FUNGAL_1"/>
    <property type="match status" value="1"/>
</dbReference>
<dbReference type="SMART" id="SM00906">
    <property type="entry name" value="Fungal_trans"/>
    <property type="match status" value="1"/>
</dbReference>
<dbReference type="PANTHER" id="PTHR43374">
    <property type="entry name" value="FLAVIN PRENYLTRANSFERASE"/>
    <property type="match status" value="1"/>
</dbReference>
<feature type="compositionally biased region" description="Low complexity" evidence="3">
    <location>
        <begin position="10"/>
        <end position="24"/>
    </location>
</feature>
<dbReference type="AlphaFoldDB" id="A0A8H7IUC0"/>
<dbReference type="Proteomes" id="UP000627934">
    <property type="component" value="Unassembled WGS sequence"/>
</dbReference>
<dbReference type="CDD" id="cd00067">
    <property type="entry name" value="GAL4"/>
    <property type="match status" value="1"/>
</dbReference>
<sequence length="761" mass="84005">MFKSEPDMESQSPSTQPSQSAASQFNPAEASRSDVDEILRRKRKAREYKACYPCRQRKVKCDQAVPCKTCIAREHPELCTYHPPAESHPPAKRMNHGGSQPPEASNGLGSGIQYNGNGTVTIGREDWERLCSKLNTVERSLIDLKSTIKQASEISNAPIQNGHHHHQQHHVIPDAGASPPPKHHDGQLTSQGIHTTNSITGQTVHLGSSSVPALVMSLGKGEGGSAPVQELLGKNVLPLFGLDNESATYPFVDLWGLPHGSMNRIYELCNALPNDSDCWNLLKYHKETAHTVFPAIADIEKLESELLRFLIARGGSQTSEDGSISGVTEQTIFGKDLHWVGLLFAVLASGCQCSALPRKERELTSQVYICCSFECLRITNFLSHSNLETIQTLLILGNVMSNNMNAGVAWSLLGLTIRLAQSQGLHRTCPSHTTEEMKLTRKKIWWSVLWQDSLLSITFDRASSMGTSEAVPLSPESSPGNRPYIECMYRLCKVGLDIVSDRALSHSSQETLSRIAQRRQDIQDIMLDAADYLRDSRKCRSMRNQLEHWALYLHMSYITSELCRPAISPSVTDHELARPLRKACIDSLANTVEAFLGLQNMTVFASRSWAAVHRSLSCALLLGILKEPERNERARMLLEKLISVLTDITSKVDPTELSTPVTRSMIALRKLLNLQDAKQQQQQQQMMNSSSAQSIVPNTATASSTPNMTGYSIDDINGALIGDDAMFGMNQSPLMADLDSEASPYALMDSIIWGVKRTPPG</sequence>
<evidence type="ECO:0000256" key="2">
    <source>
        <dbReference type="ARBA" id="ARBA00023242"/>
    </source>
</evidence>
<dbReference type="GO" id="GO:0016831">
    <property type="term" value="F:carboxy-lyase activity"/>
    <property type="evidence" value="ECO:0007669"/>
    <property type="project" value="TreeGrafter"/>
</dbReference>
<proteinExistence type="predicted"/>
<dbReference type="PANTHER" id="PTHR43374:SF1">
    <property type="entry name" value="FLAVIN PRENYLTRANSFERASE PAD1, MITOCHONDRIAL"/>
    <property type="match status" value="1"/>
</dbReference>
<dbReference type="EMBL" id="MDYX01000041">
    <property type="protein sequence ID" value="KAF9630842.1"/>
    <property type="molecule type" value="Genomic_DNA"/>
</dbReference>
<organism evidence="5 6">
    <name type="scientific">Lasiodiplodia theobromae</name>
    <dbReference type="NCBI Taxonomy" id="45133"/>
    <lineage>
        <taxon>Eukaryota</taxon>
        <taxon>Fungi</taxon>
        <taxon>Dikarya</taxon>
        <taxon>Ascomycota</taxon>
        <taxon>Pezizomycotina</taxon>
        <taxon>Dothideomycetes</taxon>
        <taxon>Dothideomycetes incertae sedis</taxon>
        <taxon>Botryosphaeriales</taxon>
        <taxon>Botryosphaeriaceae</taxon>
        <taxon>Lasiodiplodia</taxon>
    </lineage>
</organism>
<dbReference type="InterPro" id="IPR007219">
    <property type="entry name" value="XnlR_reg_dom"/>
</dbReference>
<evidence type="ECO:0000256" key="3">
    <source>
        <dbReference type="SAM" id="MobiDB-lite"/>
    </source>
</evidence>
<evidence type="ECO:0000313" key="6">
    <source>
        <dbReference type="Proteomes" id="UP000627934"/>
    </source>
</evidence>
<feature type="region of interest" description="Disordered" evidence="3">
    <location>
        <begin position="82"/>
        <end position="112"/>
    </location>
</feature>
<comment type="caution">
    <text evidence="5">The sequence shown here is derived from an EMBL/GenBank/DDBJ whole genome shotgun (WGS) entry which is preliminary data.</text>
</comment>
<dbReference type="PROSITE" id="PS50048">
    <property type="entry name" value="ZN2_CY6_FUNGAL_2"/>
    <property type="match status" value="1"/>
</dbReference>